<accession>A0A094ZLM1</accession>
<sequence length="707" mass="81056">MPYFKEFLIKDGQFISEVEILVHCDLKIFEWLLLYARKHIDPDAYKECTLSTSNVLALLVSSNFLKMEHLKIEHLFDPEYTSSYCPNNAAYLFRCQKCGKVLTRSISIIVPCLPNRFIISRRGDMIPVHDPMEPSEKELISTDEPSHQCIEANDYSKHSYTPTSSITFSNLHCRSVVTSNINGQITMPVSQKLTSFSCTELLIQWFMESGNWRDVFWKLWATINLQLCKRCGKQFPIVELGDGCFYHTMTPVPVQSNHIVNNTVSMKNELSTSLDNCQLDDEYDDISSNNRFTSTFKKPENIEFHCINAKSHELLSKKHSQSNITNTGLSRLLCKRCGKQFPIVELGDGCFYHTMTPVPVQSNHIVNNTVSMKNELSTSLDNCQLDDEYDDISSNNRFTSTFKKPENIEFHCINAKSHELLSKKHSQSNITNTGLSRHDKPDFIYPCCGLGLSRFNLFSTQNGCHRSEHILNEDSSDPVTKLCIQHREMIMSWATKRSFNQNNDNNSSDYVINGGHSHNHKIDLRQIICNKELVYKAPAFTLLACLDKQPDKYDKPEMSNLFKATINNQPVEPIFDIKYEDRLVQINQSNDVENIVNSLTPIINSNGLLSSTLDERVWDTGKCNRINQDNQRQEDLRRMQKLTEFLCAQRQKTTTCSEIPTSKECQAGIYTRLDLQWRSQSSLTTSKSAVNPIIRKSKSQISSLPFR</sequence>
<dbReference type="PANTHER" id="PTHR20946">
    <property type="entry name" value="SANT AND BTB DOMAIN REGULATOR OF CLASS SWITCH RECOMBINATION"/>
    <property type="match status" value="1"/>
</dbReference>
<dbReference type="EMBL" id="KL250697">
    <property type="protein sequence ID" value="KGB35575.1"/>
    <property type="molecule type" value="Genomic_DNA"/>
</dbReference>
<name>A0A094ZLM1_SCHHA</name>
<dbReference type="InterPro" id="IPR045902">
    <property type="entry name" value="SANBR-like"/>
</dbReference>
<protein>
    <recommendedName>
        <fullName evidence="1">SANT and BTB domain-containing protein</fullName>
    </recommendedName>
</protein>
<dbReference type="AlphaFoldDB" id="A0A094ZLM1"/>
<reference evidence="2" key="1">
    <citation type="journal article" date="2012" name="Nat. Genet.">
        <title>Whole-genome sequence of Schistosoma haematobium.</title>
        <authorList>
            <person name="Young N.D."/>
            <person name="Jex A.R."/>
            <person name="Li B."/>
            <person name="Liu S."/>
            <person name="Yang L."/>
            <person name="Xiong Z."/>
            <person name="Li Y."/>
            <person name="Cantacessi C."/>
            <person name="Hall R.S."/>
            <person name="Xu X."/>
            <person name="Chen F."/>
            <person name="Wu X."/>
            <person name="Zerlotini A."/>
            <person name="Oliveira G."/>
            <person name="Hofmann A."/>
            <person name="Zhang G."/>
            <person name="Fang X."/>
            <person name="Kang Y."/>
            <person name="Campbell B.E."/>
            <person name="Loukas A."/>
            <person name="Ranganathan S."/>
            <person name="Rollinson D."/>
            <person name="Rinaldi G."/>
            <person name="Brindley P.J."/>
            <person name="Yang H."/>
            <person name="Wang J."/>
            <person name="Wang J."/>
            <person name="Gasser R.B."/>
        </authorList>
    </citation>
    <scope>NUCLEOTIDE SEQUENCE [LARGE SCALE GENOMIC DNA]</scope>
</reference>
<dbReference type="PANTHER" id="PTHR20946:SF0">
    <property type="entry name" value="SANT AND BTB DOMAIN REGULATOR OF CLASS SWITCH RECOMBINATION"/>
    <property type="match status" value="1"/>
</dbReference>
<proteinExistence type="predicted"/>
<dbReference type="InterPro" id="IPR021777">
    <property type="entry name" value="SANBR_BTB"/>
</dbReference>
<gene>
    <name evidence="2" type="ORF">MS3_03826</name>
</gene>
<dbReference type="Pfam" id="PF11822">
    <property type="entry name" value="BTB_SANBR"/>
    <property type="match status" value="1"/>
</dbReference>
<feature type="domain" description="SANT and BTB" evidence="1">
    <location>
        <begin position="1"/>
        <end position="71"/>
    </location>
</feature>
<evidence type="ECO:0000259" key="1">
    <source>
        <dbReference type="Pfam" id="PF11822"/>
    </source>
</evidence>
<organism evidence="2">
    <name type="scientific">Schistosoma haematobium</name>
    <name type="common">Blood fluke</name>
    <dbReference type="NCBI Taxonomy" id="6185"/>
    <lineage>
        <taxon>Eukaryota</taxon>
        <taxon>Metazoa</taxon>
        <taxon>Spiralia</taxon>
        <taxon>Lophotrochozoa</taxon>
        <taxon>Platyhelminthes</taxon>
        <taxon>Trematoda</taxon>
        <taxon>Digenea</taxon>
        <taxon>Strigeidida</taxon>
        <taxon>Schistosomatoidea</taxon>
        <taxon>Schistosomatidae</taxon>
        <taxon>Schistosoma</taxon>
    </lineage>
</organism>
<evidence type="ECO:0000313" key="2">
    <source>
        <dbReference type="EMBL" id="KGB35575.1"/>
    </source>
</evidence>